<accession>A0A239AUA1</accession>
<dbReference type="InterPro" id="IPR001902">
    <property type="entry name" value="SLC26A/SulP_fam"/>
</dbReference>
<feature type="transmembrane region" description="Helical" evidence="5">
    <location>
        <begin position="121"/>
        <end position="139"/>
    </location>
</feature>
<proteinExistence type="predicted"/>
<dbReference type="GO" id="GO:0055085">
    <property type="term" value="P:transmembrane transport"/>
    <property type="evidence" value="ECO:0007669"/>
    <property type="project" value="InterPro"/>
</dbReference>
<dbReference type="InterPro" id="IPR011547">
    <property type="entry name" value="SLC26A/SulP_dom"/>
</dbReference>
<keyword evidence="4 5" id="KW-0472">Membrane</keyword>
<organism evidence="7 8">
    <name type="scientific">Belliella buryatensis</name>
    <dbReference type="NCBI Taxonomy" id="1500549"/>
    <lineage>
        <taxon>Bacteria</taxon>
        <taxon>Pseudomonadati</taxon>
        <taxon>Bacteroidota</taxon>
        <taxon>Cytophagia</taxon>
        <taxon>Cytophagales</taxon>
        <taxon>Cyclobacteriaceae</taxon>
        <taxon>Belliella</taxon>
    </lineage>
</organism>
<dbReference type="AlphaFoldDB" id="A0A239AUA1"/>
<dbReference type="EMBL" id="FZOK01000001">
    <property type="protein sequence ID" value="SNR99099.1"/>
    <property type="molecule type" value="Genomic_DNA"/>
</dbReference>
<name>A0A239AUA1_9BACT</name>
<evidence type="ECO:0000256" key="4">
    <source>
        <dbReference type="ARBA" id="ARBA00023136"/>
    </source>
</evidence>
<feature type="transmembrane region" description="Helical" evidence="5">
    <location>
        <begin position="200"/>
        <end position="219"/>
    </location>
</feature>
<reference evidence="8" key="1">
    <citation type="submission" date="2017-06" db="EMBL/GenBank/DDBJ databases">
        <authorList>
            <person name="Varghese N."/>
            <person name="Submissions S."/>
        </authorList>
    </citation>
    <scope>NUCLEOTIDE SEQUENCE [LARGE SCALE GENOMIC DNA]</scope>
    <source>
        <strain evidence="8">5C</strain>
    </source>
</reference>
<keyword evidence="3 5" id="KW-1133">Transmembrane helix</keyword>
<feature type="transmembrane region" description="Helical" evidence="5">
    <location>
        <begin position="343"/>
        <end position="372"/>
    </location>
</feature>
<protein>
    <submittedName>
        <fullName evidence="7">Sulfate permease, MFS superfamily</fullName>
    </submittedName>
</protein>
<feature type="transmembrane region" description="Helical" evidence="5">
    <location>
        <begin position="12"/>
        <end position="34"/>
    </location>
</feature>
<feature type="transmembrane region" description="Helical" evidence="5">
    <location>
        <begin position="88"/>
        <end position="114"/>
    </location>
</feature>
<evidence type="ECO:0000313" key="7">
    <source>
        <dbReference type="EMBL" id="SNR99099.1"/>
    </source>
</evidence>
<gene>
    <name evidence="7" type="ORF">SAMN06295967_101394</name>
</gene>
<dbReference type="RefSeq" id="WP_089237381.1">
    <property type="nucleotide sequence ID" value="NZ_FZOK01000001.1"/>
</dbReference>
<dbReference type="Pfam" id="PF00916">
    <property type="entry name" value="Sulfate_transp"/>
    <property type="match status" value="1"/>
</dbReference>
<feature type="transmembrane region" description="Helical" evidence="5">
    <location>
        <begin position="40"/>
        <end position="57"/>
    </location>
</feature>
<keyword evidence="2 5" id="KW-0812">Transmembrane</keyword>
<dbReference type="OrthoDB" id="9769739at2"/>
<dbReference type="GO" id="GO:0016020">
    <property type="term" value="C:membrane"/>
    <property type="evidence" value="ECO:0007669"/>
    <property type="project" value="UniProtKB-SubCell"/>
</dbReference>
<feature type="transmembrane region" description="Helical" evidence="5">
    <location>
        <begin position="260"/>
        <end position="279"/>
    </location>
</feature>
<feature type="domain" description="SLC26A/SulP transporter" evidence="6">
    <location>
        <begin position="12"/>
        <end position="388"/>
    </location>
</feature>
<evidence type="ECO:0000256" key="1">
    <source>
        <dbReference type="ARBA" id="ARBA00004141"/>
    </source>
</evidence>
<evidence type="ECO:0000256" key="5">
    <source>
        <dbReference type="SAM" id="Phobius"/>
    </source>
</evidence>
<feature type="transmembrane region" description="Helical" evidence="5">
    <location>
        <begin position="393"/>
        <end position="425"/>
    </location>
</feature>
<evidence type="ECO:0000259" key="6">
    <source>
        <dbReference type="Pfam" id="PF00916"/>
    </source>
</evidence>
<keyword evidence="8" id="KW-1185">Reference proteome</keyword>
<dbReference type="Proteomes" id="UP000198480">
    <property type="component" value="Unassembled WGS sequence"/>
</dbReference>
<evidence type="ECO:0000256" key="3">
    <source>
        <dbReference type="ARBA" id="ARBA00022989"/>
    </source>
</evidence>
<dbReference type="PANTHER" id="PTHR11814">
    <property type="entry name" value="SULFATE TRANSPORTER"/>
    <property type="match status" value="1"/>
</dbReference>
<evidence type="ECO:0000313" key="8">
    <source>
        <dbReference type="Proteomes" id="UP000198480"/>
    </source>
</evidence>
<evidence type="ECO:0000256" key="2">
    <source>
        <dbReference type="ARBA" id="ARBA00022692"/>
    </source>
</evidence>
<comment type="subcellular location">
    <subcellularLocation>
        <location evidence="1">Membrane</location>
        <topology evidence="1">Multi-pass membrane protein</topology>
    </subcellularLocation>
</comment>
<sequence length="520" mass="55669">MNKSKSIFAHLGSDLPAGLVVFLVALPLCLGIALSSGAPLFSGIIAGVVGGIVIGYLSGSATSVSGPAAGLTVIVLNAISDLGSFDVFLMSVLLAGIFQVLLGIAKAGVIGYYFPTSVIKGMLAGIGIILIIKQIPYAFGVNETQNLAQYIPFINDLGAVLDLRNLANEFDFGALIITTISLTILIIWDKPMIKSNKILRVIPGALIVVFLSVGINKLFKFLLPSLYLDIDDKVVLPQVDSFSSFTDLFMLPDFSAITNSGVWVVAFTIAIIASLETLLSLEAADKIDPYKRVSPPNRELLAQGIGNMINGLIGGLPVTAVIVRSSANVTAGSRTKMSAIFHGVLLVVTVLLIPSWLNLIPLAALAAILLQVGYKLTRVSLIKSQARLGWDQFLPFLITVLGIVVFDLLIGIALGMGVAIVYILLRNFQNSHIISKESKEDKDTLKIILSEEVSFLNKGALIKTLEEVPDGKHVIIDGSNSKIIDYDVLEVIENFKISARERDIEVDTIKIKSVKVGAHH</sequence>
<feature type="transmembrane region" description="Helical" evidence="5">
    <location>
        <begin position="170"/>
        <end position="188"/>
    </location>
</feature>